<dbReference type="Proteomes" id="UP000006790">
    <property type="component" value="Chromosome 4"/>
</dbReference>
<feature type="transmembrane region" description="Helical" evidence="2">
    <location>
        <begin position="344"/>
        <end position="365"/>
    </location>
</feature>
<sequence length="459" mass="51161">MSQTVEKMQSNGHTQNGGLPGTTQRSILDPHLSVLEILEGKELNKVEGPHELSGASRVSGKQFEGERVLHHSISESWQSIKSTDYLFLSRANDTSLQQQSAVGILSSSDTSEEEQDIHPSPPPPNSASSAFDSRIINIAGQAFSATLSHLRSEDEDDDGETVTVSLPNTMTSLVMPKLSLSDRIIESKVLIVGQPARKFWFSIPKSYQKMFEICSLSVLRDKDVDEKYSTIMVIFHDMGLAPELLDRICNKVVRPRIIPICQKGQKQHLSSLLKQYVSGNRIKLFCNPIVMSNHHEKHRLLKHLHQLSSGSDSGYETEVTVEPVKKLPRKAKKRPSKPSTFRDWVVWTASITIGIGIGCCVSLMVSTRYAFLVPRQLAVDDITSSPLSPEGTDKSSHNLFLHAYSLCKTSLKKLASSLRPFFSDRLESCTWIHTLGIELSYDDSLISMGRIMPLDFIML</sequence>
<accession>G8JSV1</accession>
<evidence type="ECO:0008006" key="5">
    <source>
        <dbReference type="Google" id="ProtNLM"/>
    </source>
</evidence>
<evidence type="ECO:0000256" key="1">
    <source>
        <dbReference type="SAM" id="MobiDB-lite"/>
    </source>
</evidence>
<evidence type="ECO:0000256" key="2">
    <source>
        <dbReference type="SAM" id="Phobius"/>
    </source>
</evidence>
<keyword evidence="4" id="KW-1185">Reference proteome</keyword>
<dbReference type="FunCoup" id="G8JSV1">
    <property type="interactions" value="66"/>
</dbReference>
<feature type="compositionally biased region" description="Polar residues" evidence="1">
    <location>
        <begin position="99"/>
        <end position="109"/>
    </location>
</feature>
<dbReference type="eggNOG" id="ENOG502QY5V">
    <property type="taxonomic scope" value="Eukaryota"/>
</dbReference>
<feature type="region of interest" description="Disordered" evidence="1">
    <location>
        <begin position="99"/>
        <end position="130"/>
    </location>
</feature>
<dbReference type="GeneID" id="11469247"/>
<dbReference type="InParanoid" id="G8JSV1"/>
<dbReference type="STRING" id="931890.G8JSV1"/>
<keyword evidence="2" id="KW-0812">Transmembrane</keyword>
<dbReference type="HOGENOM" id="CLU_039418_0_0_1"/>
<keyword evidence="2" id="KW-0472">Membrane</keyword>
<dbReference type="CDD" id="cd19929">
    <property type="entry name" value="psREC_Atg32"/>
    <property type="match status" value="1"/>
</dbReference>
<organism evidence="3 4">
    <name type="scientific">Eremothecium cymbalariae (strain CBS 270.75 / DBVPG 7215 / KCTC 17166 / NRRL Y-17582)</name>
    <name type="common">Yeast</name>
    <dbReference type="NCBI Taxonomy" id="931890"/>
    <lineage>
        <taxon>Eukaryota</taxon>
        <taxon>Fungi</taxon>
        <taxon>Dikarya</taxon>
        <taxon>Ascomycota</taxon>
        <taxon>Saccharomycotina</taxon>
        <taxon>Saccharomycetes</taxon>
        <taxon>Saccharomycetales</taxon>
        <taxon>Saccharomycetaceae</taxon>
        <taxon>Eremothecium</taxon>
    </lineage>
</organism>
<name>G8JSV1_ERECY</name>
<dbReference type="EMBL" id="CP002500">
    <property type="protein sequence ID" value="AET39104.1"/>
    <property type="molecule type" value="Genomic_DNA"/>
</dbReference>
<dbReference type="RefSeq" id="XP_003645921.1">
    <property type="nucleotide sequence ID" value="XM_003645873.1"/>
</dbReference>
<proteinExistence type="predicted"/>
<reference evidence="4" key="1">
    <citation type="journal article" date="2012" name="G3 (Bethesda)">
        <title>Pichia sorbitophila, an interspecies yeast hybrid reveals early steps of genome resolution following polyploidization.</title>
        <authorList>
            <person name="Leh Louis V."/>
            <person name="Despons L."/>
            <person name="Friedrich A."/>
            <person name="Martin T."/>
            <person name="Durrens P."/>
            <person name="Casaregola S."/>
            <person name="Neuveglise C."/>
            <person name="Fairhead C."/>
            <person name="Marck C."/>
            <person name="Cruz J.A."/>
            <person name="Straub M.L."/>
            <person name="Kugler V."/>
            <person name="Sacerdot C."/>
            <person name="Uzunov Z."/>
            <person name="Thierry A."/>
            <person name="Weiss S."/>
            <person name="Bleykasten C."/>
            <person name="De Montigny J."/>
            <person name="Jacques N."/>
            <person name="Jung P."/>
            <person name="Lemaire M."/>
            <person name="Mallet S."/>
            <person name="Morel G."/>
            <person name="Richard G.F."/>
            <person name="Sarkar A."/>
            <person name="Savel G."/>
            <person name="Schacherer J."/>
            <person name="Seret M.L."/>
            <person name="Talla E."/>
            <person name="Samson G."/>
            <person name="Jubin C."/>
            <person name="Poulain J."/>
            <person name="Vacherie B."/>
            <person name="Barbe V."/>
            <person name="Pelletier E."/>
            <person name="Sherman D.J."/>
            <person name="Westhof E."/>
            <person name="Weissenbach J."/>
            <person name="Baret P.V."/>
            <person name="Wincker P."/>
            <person name="Gaillardin C."/>
            <person name="Dujon B."/>
            <person name="Souciet J.L."/>
        </authorList>
    </citation>
    <scope>NUCLEOTIDE SEQUENCE [LARGE SCALE GENOMIC DNA]</scope>
    <source>
        <strain evidence="4">CBS 270.75 / DBVPG 7215 / KCTC 17166 / NRRL Y-17582</strain>
    </source>
</reference>
<dbReference type="OrthoDB" id="4066282at2759"/>
<dbReference type="KEGG" id="erc:Ecym_4021"/>
<dbReference type="OMA" id="IPICQPG"/>
<feature type="region of interest" description="Disordered" evidence="1">
    <location>
        <begin position="1"/>
        <end position="26"/>
    </location>
</feature>
<gene>
    <name evidence="3" type="ordered locus">Ecym_4021</name>
</gene>
<protein>
    <recommendedName>
        <fullName evidence="5">Autophagy-related protein 32</fullName>
    </recommendedName>
</protein>
<evidence type="ECO:0000313" key="3">
    <source>
        <dbReference type="EMBL" id="AET39104.1"/>
    </source>
</evidence>
<evidence type="ECO:0000313" key="4">
    <source>
        <dbReference type="Proteomes" id="UP000006790"/>
    </source>
</evidence>
<keyword evidence="2" id="KW-1133">Transmembrane helix</keyword>
<dbReference type="AlphaFoldDB" id="G8JSV1"/>